<feature type="domain" description="Dehydrogenase E1 component" evidence="6">
    <location>
        <begin position="4"/>
        <end position="301"/>
    </location>
</feature>
<evidence type="ECO:0000256" key="2">
    <source>
        <dbReference type="ARBA" id="ARBA00023002"/>
    </source>
</evidence>
<name>A0A4Q1KKX8_9SPHN</name>
<proteinExistence type="predicted"/>
<organism evidence="7 8">
    <name type="scientific">Sphingobium fluviale</name>
    <dbReference type="NCBI Taxonomy" id="2506423"/>
    <lineage>
        <taxon>Bacteria</taxon>
        <taxon>Pseudomonadati</taxon>
        <taxon>Pseudomonadota</taxon>
        <taxon>Alphaproteobacteria</taxon>
        <taxon>Sphingomonadales</taxon>
        <taxon>Sphingomonadaceae</taxon>
        <taxon>Sphingobium</taxon>
    </lineage>
</organism>
<evidence type="ECO:0000259" key="6">
    <source>
        <dbReference type="Pfam" id="PF00676"/>
    </source>
</evidence>
<dbReference type="EMBL" id="SBKP01000002">
    <property type="protein sequence ID" value="RXR30538.1"/>
    <property type="molecule type" value="Genomic_DNA"/>
</dbReference>
<evidence type="ECO:0000256" key="4">
    <source>
        <dbReference type="ARBA" id="ARBA00025211"/>
    </source>
</evidence>
<dbReference type="Pfam" id="PF00676">
    <property type="entry name" value="E1_dh"/>
    <property type="match status" value="1"/>
</dbReference>
<dbReference type="GO" id="GO:0006086">
    <property type="term" value="P:pyruvate decarboxylation to acetyl-CoA"/>
    <property type="evidence" value="ECO:0007669"/>
    <property type="project" value="TreeGrafter"/>
</dbReference>
<comment type="caution">
    <text evidence="7">The sequence shown here is derived from an EMBL/GenBank/DDBJ whole genome shotgun (WGS) entry which is preliminary data.</text>
</comment>
<dbReference type="InterPro" id="IPR050642">
    <property type="entry name" value="PDH_E1_Alpha_Subunit"/>
</dbReference>
<dbReference type="Proteomes" id="UP000290958">
    <property type="component" value="Unassembled WGS sequence"/>
</dbReference>
<comment type="cofactor">
    <cofactor evidence="1">
        <name>thiamine diphosphate</name>
        <dbReference type="ChEBI" id="CHEBI:58937"/>
    </cofactor>
</comment>
<dbReference type="OrthoDB" id="9766715at2"/>
<dbReference type="CDD" id="cd02000">
    <property type="entry name" value="TPP_E1_PDC_ADC_BCADC"/>
    <property type="match status" value="1"/>
</dbReference>
<dbReference type="SUPFAM" id="SSF52518">
    <property type="entry name" value="Thiamin diphosphate-binding fold (THDP-binding)"/>
    <property type="match status" value="1"/>
</dbReference>
<dbReference type="Gene3D" id="3.40.50.970">
    <property type="match status" value="1"/>
</dbReference>
<evidence type="ECO:0000256" key="1">
    <source>
        <dbReference type="ARBA" id="ARBA00001964"/>
    </source>
</evidence>
<accession>A0A4Q1KKX8</accession>
<protein>
    <submittedName>
        <fullName evidence="7">Thiamine pyrophosphate-dependent dehydrogenase E1 component subunit alpha</fullName>
    </submittedName>
</protein>
<evidence type="ECO:0000313" key="7">
    <source>
        <dbReference type="EMBL" id="RXR30538.1"/>
    </source>
</evidence>
<evidence type="ECO:0000256" key="3">
    <source>
        <dbReference type="ARBA" id="ARBA00023052"/>
    </source>
</evidence>
<dbReference type="InterPro" id="IPR029061">
    <property type="entry name" value="THDP-binding"/>
</dbReference>
<dbReference type="PANTHER" id="PTHR11516">
    <property type="entry name" value="PYRUVATE DEHYDROGENASE E1 COMPONENT, ALPHA SUBUNIT BACTERIAL AND ORGANELLAR"/>
    <property type="match status" value="1"/>
</dbReference>
<keyword evidence="3" id="KW-0786">Thiamine pyrophosphate</keyword>
<dbReference type="InterPro" id="IPR001017">
    <property type="entry name" value="DH_E1"/>
</dbReference>
<dbReference type="AlphaFoldDB" id="A0A4Q1KKX8"/>
<reference evidence="8" key="1">
    <citation type="submission" date="2019-01" db="EMBL/GenBank/DDBJ databases">
        <title>Cytophagaceae bacterium strain CAR-16.</title>
        <authorList>
            <person name="Chen W.-M."/>
        </authorList>
    </citation>
    <scope>NUCLEOTIDE SEQUENCE [LARGE SCALE GENOMIC DNA]</scope>
    <source>
        <strain evidence="8">CHR27</strain>
    </source>
</reference>
<gene>
    <name evidence="7" type="ORF">EQG66_04130</name>
</gene>
<comment type="catalytic activity">
    <reaction evidence="5">
        <text>N(6)-[(R)-lipoyl]-L-lysyl-[protein] + pyruvate + H(+) = N(6)-[(R)-S(8)-acetyldihydrolipoyl]-L-lysyl-[protein] + CO2</text>
        <dbReference type="Rhea" id="RHEA:19189"/>
        <dbReference type="Rhea" id="RHEA-COMP:10474"/>
        <dbReference type="Rhea" id="RHEA-COMP:10478"/>
        <dbReference type="ChEBI" id="CHEBI:15361"/>
        <dbReference type="ChEBI" id="CHEBI:15378"/>
        <dbReference type="ChEBI" id="CHEBI:16526"/>
        <dbReference type="ChEBI" id="CHEBI:83099"/>
        <dbReference type="ChEBI" id="CHEBI:83111"/>
        <dbReference type="EC" id="1.2.4.1"/>
    </reaction>
</comment>
<dbReference type="GO" id="GO:0004739">
    <property type="term" value="F:pyruvate dehydrogenase (acetyl-transferring) activity"/>
    <property type="evidence" value="ECO:0007669"/>
    <property type="project" value="UniProtKB-EC"/>
</dbReference>
<comment type="function">
    <text evidence="4">The pyruvate dehydrogenase complex catalyzes the overall conversion of pyruvate to acetyl-CoA and CO(2). It contains multiple copies of three enzymatic components: pyruvate dehydrogenase (E1), dihydrolipoamide acetyltransferase (E2) and lipoamide dehydrogenase (E3).</text>
</comment>
<keyword evidence="2" id="KW-0560">Oxidoreductase</keyword>
<evidence type="ECO:0000256" key="5">
    <source>
        <dbReference type="ARBA" id="ARBA00051231"/>
    </source>
</evidence>
<evidence type="ECO:0000313" key="8">
    <source>
        <dbReference type="Proteomes" id="UP000290958"/>
    </source>
</evidence>
<sequence>MLERMLLIRHAESRLARVAKEVGLPGGVHLSIGQEATAVGICSQLEEDDWMTSTHRGHGHFLAKGGDVNAMFAEIWGKSSGICKGMGGSMHVADFSKGIIGANGIVGGGLAIATGAALAAQLDGNGRAAVCFFGDGAANQGVFMECLNVASIWNLPAIFVCENNGLSEFTVSSTVTAGKLSDRARAFDMPVSVVDGNDVRAIAQAARNAVERCRRSEGPSYIEASTYRIQGHLEAEDMILGGGTYRTNDEVERWRKDDRDPIARFRDCLNNEGVCDHTLFATMTADAEAAVEAAVAFAEQGDPADTKLAYALMGVGEEA</sequence>
<keyword evidence="8" id="KW-1185">Reference proteome</keyword>
<dbReference type="PANTHER" id="PTHR11516:SF60">
    <property type="entry name" value="PYRUVATE DEHYDROGENASE E1 COMPONENT SUBUNIT ALPHA"/>
    <property type="match status" value="1"/>
</dbReference>